<reference evidence="14" key="2">
    <citation type="submission" date="2021-04" db="EMBL/GenBank/DDBJ databases">
        <authorList>
            <person name="Gilroy R."/>
        </authorList>
    </citation>
    <scope>NUCLEOTIDE SEQUENCE</scope>
    <source>
        <strain evidence="14">ChiSjej2B20-11307</strain>
    </source>
</reference>
<organism evidence="14 15">
    <name type="scientific">Candidatus Mediterraneibacter pullicola</name>
    <dbReference type="NCBI Taxonomy" id="2838682"/>
    <lineage>
        <taxon>Bacteria</taxon>
        <taxon>Bacillati</taxon>
        <taxon>Bacillota</taxon>
        <taxon>Clostridia</taxon>
        <taxon>Lachnospirales</taxon>
        <taxon>Lachnospiraceae</taxon>
        <taxon>Mediterraneibacter</taxon>
    </lineage>
</organism>
<dbReference type="PROSITE" id="PS01071">
    <property type="entry name" value="GRPE"/>
    <property type="match status" value="1"/>
</dbReference>
<feature type="compositionally biased region" description="Acidic residues" evidence="13">
    <location>
        <begin position="50"/>
        <end position="78"/>
    </location>
</feature>
<dbReference type="NCBIfam" id="NF010738">
    <property type="entry name" value="PRK14140.1"/>
    <property type="match status" value="1"/>
</dbReference>
<evidence type="ECO:0000256" key="12">
    <source>
        <dbReference type="RuleBase" id="RU004478"/>
    </source>
</evidence>
<dbReference type="SUPFAM" id="SSF51064">
    <property type="entry name" value="Head domain of nucleotide exchange factor GrpE"/>
    <property type="match status" value="1"/>
</dbReference>
<keyword evidence="4 10" id="KW-0963">Cytoplasm</keyword>
<evidence type="ECO:0000256" key="8">
    <source>
        <dbReference type="ARBA" id="ARBA00072274"/>
    </source>
</evidence>
<accession>A0A9D2HCK9</accession>
<dbReference type="GO" id="GO:0051082">
    <property type="term" value="F:unfolded protein binding"/>
    <property type="evidence" value="ECO:0007669"/>
    <property type="project" value="TreeGrafter"/>
</dbReference>
<dbReference type="Gene3D" id="3.90.20.20">
    <property type="match status" value="1"/>
</dbReference>
<evidence type="ECO:0000313" key="14">
    <source>
        <dbReference type="EMBL" id="HJA07310.1"/>
    </source>
</evidence>
<dbReference type="AlphaFoldDB" id="A0A9D2HCK9"/>
<protein>
    <recommendedName>
        <fullName evidence="8 10">Protein GrpE</fullName>
    </recommendedName>
    <alternativeName>
        <fullName evidence="9 10">HSP-70 cofactor</fullName>
    </alternativeName>
</protein>
<dbReference type="GO" id="GO:0051087">
    <property type="term" value="F:protein-folding chaperone binding"/>
    <property type="evidence" value="ECO:0007669"/>
    <property type="project" value="InterPro"/>
</dbReference>
<dbReference type="GO" id="GO:0042803">
    <property type="term" value="F:protein homodimerization activity"/>
    <property type="evidence" value="ECO:0007669"/>
    <property type="project" value="InterPro"/>
</dbReference>
<name>A0A9D2HCK9_9FIRM</name>
<evidence type="ECO:0000256" key="4">
    <source>
        <dbReference type="ARBA" id="ARBA00022490"/>
    </source>
</evidence>
<dbReference type="CDD" id="cd00446">
    <property type="entry name" value="GrpE"/>
    <property type="match status" value="1"/>
</dbReference>
<comment type="similarity">
    <text evidence="2 10 12">Belongs to the GrpE family.</text>
</comment>
<evidence type="ECO:0000256" key="13">
    <source>
        <dbReference type="SAM" id="MobiDB-lite"/>
    </source>
</evidence>
<comment type="subcellular location">
    <subcellularLocation>
        <location evidence="1 10">Cytoplasm</location>
    </subcellularLocation>
</comment>
<feature type="compositionally biased region" description="Acidic residues" evidence="13">
    <location>
        <begin position="23"/>
        <end position="33"/>
    </location>
</feature>
<dbReference type="PANTHER" id="PTHR21237:SF23">
    <property type="entry name" value="GRPE PROTEIN HOMOLOG, MITOCHONDRIAL"/>
    <property type="match status" value="1"/>
</dbReference>
<evidence type="ECO:0000256" key="3">
    <source>
        <dbReference type="ARBA" id="ARBA00011738"/>
    </source>
</evidence>
<dbReference type="HAMAP" id="MF_01151">
    <property type="entry name" value="GrpE"/>
    <property type="match status" value="1"/>
</dbReference>
<evidence type="ECO:0000256" key="1">
    <source>
        <dbReference type="ARBA" id="ARBA00004496"/>
    </source>
</evidence>
<evidence type="ECO:0000313" key="15">
    <source>
        <dbReference type="Proteomes" id="UP000824223"/>
    </source>
</evidence>
<dbReference type="Proteomes" id="UP000824223">
    <property type="component" value="Unassembled WGS sequence"/>
</dbReference>
<evidence type="ECO:0000256" key="9">
    <source>
        <dbReference type="ARBA" id="ARBA00076414"/>
    </source>
</evidence>
<dbReference type="PANTHER" id="PTHR21237">
    <property type="entry name" value="GRPE PROTEIN"/>
    <property type="match status" value="1"/>
</dbReference>
<comment type="function">
    <text evidence="7 10 11">Participates actively in the response to hyperosmotic and heat shock by preventing the aggregation of stress-denatured proteins, in association with DnaK and GrpE. It is the nucleotide exchange factor for DnaK and may function as a thermosensor. Unfolded proteins bind initially to DnaJ; upon interaction with the DnaJ-bound protein, DnaK hydrolyzes its bound ATP, resulting in the formation of a stable complex. GrpE releases ADP from DnaK; ATP binding to DnaK triggers the release of the substrate protein, thus completing the reaction cycle. Several rounds of ATP-dependent interactions between DnaJ, DnaK and GrpE are required for fully efficient folding.</text>
</comment>
<dbReference type="GO" id="GO:0005737">
    <property type="term" value="C:cytoplasm"/>
    <property type="evidence" value="ECO:0007669"/>
    <property type="project" value="UniProtKB-SubCell"/>
</dbReference>
<feature type="compositionally biased region" description="Basic and acidic residues" evidence="13">
    <location>
        <begin position="1"/>
        <end position="20"/>
    </location>
</feature>
<reference evidence="14" key="1">
    <citation type="journal article" date="2021" name="PeerJ">
        <title>Extensive microbial diversity within the chicken gut microbiome revealed by metagenomics and culture.</title>
        <authorList>
            <person name="Gilroy R."/>
            <person name="Ravi A."/>
            <person name="Getino M."/>
            <person name="Pursley I."/>
            <person name="Horton D.L."/>
            <person name="Alikhan N.F."/>
            <person name="Baker D."/>
            <person name="Gharbi K."/>
            <person name="Hall N."/>
            <person name="Watson M."/>
            <person name="Adriaenssens E.M."/>
            <person name="Foster-Nyarko E."/>
            <person name="Jarju S."/>
            <person name="Secka A."/>
            <person name="Antonio M."/>
            <person name="Oren A."/>
            <person name="Chaudhuri R.R."/>
            <person name="La Ragione R."/>
            <person name="Hildebrand F."/>
            <person name="Pallen M.J."/>
        </authorList>
    </citation>
    <scope>NUCLEOTIDE SEQUENCE</scope>
    <source>
        <strain evidence="14">ChiSjej2B20-11307</strain>
    </source>
</reference>
<sequence length="240" mass="26952">MSKEDMVKEAVEEAKAKAAEEAVQSEESADESEAGAAAQDAQEKEKDADAAGDDVDGGDSAEEDSDDSDDMTEGSGEEDASKNEKRKLFGKKNKKDKKDEKIEELTDRLTRQMAEFDNFRKRTEKEKSQMYEIGAKDIIEKILPIVDNFERGLGSMNEEEKATPFAEGMEKIYKQLMTTLESLGVKPIDAVGQEFNPDFHNAVMHVEDEELDENIIAEEFQKGYMYRDSVVRHSMVKVAN</sequence>
<dbReference type="PRINTS" id="PR00773">
    <property type="entry name" value="GRPEPROTEIN"/>
</dbReference>
<evidence type="ECO:0000256" key="2">
    <source>
        <dbReference type="ARBA" id="ARBA00009054"/>
    </source>
</evidence>
<dbReference type="EMBL" id="DXAK01000045">
    <property type="protein sequence ID" value="HJA07310.1"/>
    <property type="molecule type" value="Genomic_DNA"/>
</dbReference>
<dbReference type="SUPFAM" id="SSF58014">
    <property type="entry name" value="Coiled-coil domain of nucleotide exchange factor GrpE"/>
    <property type="match status" value="1"/>
</dbReference>
<evidence type="ECO:0000256" key="7">
    <source>
        <dbReference type="ARBA" id="ARBA00053401"/>
    </source>
</evidence>
<dbReference type="InterPro" id="IPR000740">
    <property type="entry name" value="GrpE"/>
</dbReference>
<comment type="caution">
    <text evidence="14">The sequence shown here is derived from an EMBL/GenBank/DDBJ whole genome shotgun (WGS) entry which is preliminary data.</text>
</comment>
<dbReference type="GO" id="GO:0006457">
    <property type="term" value="P:protein folding"/>
    <property type="evidence" value="ECO:0007669"/>
    <property type="project" value="InterPro"/>
</dbReference>
<proteinExistence type="inferred from homology"/>
<dbReference type="InterPro" id="IPR009012">
    <property type="entry name" value="GrpE_head"/>
</dbReference>
<evidence type="ECO:0000256" key="6">
    <source>
        <dbReference type="ARBA" id="ARBA00023186"/>
    </source>
</evidence>
<dbReference type="Pfam" id="PF01025">
    <property type="entry name" value="GrpE"/>
    <property type="match status" value="1"/>
</dbReference>
<evidence type="ECO:0000256" key="5">
    <source>
        <dbReference type="ARBA" id="ARBA00023016"/>
    </source>
</evidence>
<dbReference type="GO" id="GO:0000774">
    <property type="term" value="F:adenyl-nucleotide exchange factor activity"/>
    <property type="evidence" value="ECO:0007669"/>
    <property type="project" value="InterPro"/>
</dbReference>
<keyword evidence="5 10" id="KW-0346">Stress response</keyword>
<gene>
    <name evidence="10 14" type="primary">grpE</name>
    <name evidence="14" type="ORF">H9798_09255</name>
</gene>
<feature type="region of interest" description="Disordered" evidence="13">
    <location>
        <begin position="1"/>
        <end position="99"/>
    </location>
</feature>
<evidence type="ECO:0000256" key="11">
    <source>
        <dbReference type="RuleBase" id="RU000639"/>
    </source>
</evidence>
<dbReference type="Gene3D" id="2.30.22.10">
    <property type="entry name" value="Head domain of nucleotide exchange factor GrpE"/>
    <property type="match status" value="1"/>
</dbReference>
<evidence type="ECO:0000256" key="10">
    <source>
        <dbReference type="HAMAP-Rule" id="MF_01151"/>
    </source>
</evidence>
<keyword evidence="6 10" id="KW-0143">Chaperone</keyword>
<dbReference type="InterPro" id="IPR013805">
    <property type="entry name" value="GrpE_CC"/>
</dbReference>
<dbReference type="FunFam" id="2.30.22.10:FF:000001">
    <property type="entry name" value="Protein GrpE"/>
    <property type="match status" value="1"/>
</dbReference>
<comment type="subunit">
    <text evidence="3 10">Homodimer.</text>
</comment>